<keyword evidence="1" id="KW-0812">Transmembrane</keyword>
<keyword evidence="1" id="KW-0472">Membrane</keyword>
<sequence length="53" mass="6254">MEKSVRLASVGMVEWMWWRWCVIHFLLGVAFVKGTVRFCEVTREKSYEGRMGA</sequence>
<proteinExistence type="predicted"/>
<reference evidence="2" key="1">
    <citation type="submission" date="2015-07" db="EMBL/GenBank/DDBJ databases">
        <title>MeaNS - Measles Nucleotide Surveillance Program.</title>
        <authorList>
            <person name="Tran T."/>
            <person name="Druce J."/>
        </authorList>
    </citation>
    <scope>NUCLEOTIDE SEQUENCE</scope>
    <source>
        <strain evidence="2">UCB-OBI-ISO-001</strain>
        <tissue evidence="2">Gonad</tissue>
    </source>
</reference>
<dbReference type="EMBL" id="KQ423047">
    <property type="protein sequence ID" value="KOF73696.1"/>
    <property type="molecule type" value="Genomic_DNA"/>
</dbReference>
<gene>
    <name evidence="2" type="ORF">OCBIM_22037494mg</name>
</gene>
<accession>A0A0L8G9J3</accession>
<feature type="transmembrane region" description="Helical" evidence="1">
    <location>
        <begin position="17"/>
        <end position="36"/>
    </location>
</feature>
<evidence type="ECO:0000256" key="1">
    <source>
        <dbReference type="SAM" id="Phobius"/>
    </source>
</evidence>
<dbReference type="AlphaFoldDB" id="A0A0L8G9J3"/>
<evidence type="ECO:0000313" key="2">
    <source>
        <dbReference type="EMBL" id="KOF73696.1"/>
    </source>
</evidence>
<keyword evidence="1" id="KW-1133">Transmembrane helix</keyword>
<organism evidence="2">
    <name type="scientific">Octopus bimaculoides</name>
    <name type="common">California two-spotted octopus</name>
    <dbReference type="NCBI Taxonomy" id="37653"/>
    <lineage>
        <taxon>Eukaryota</taxon>
        <taxon>Metazoa</taxon>
        <taxon>Spiralia</taxon>
        <taxon>Lophotrochozoa</taxon>
        <taxon>Mollusca</taxon>
        <taxon>Cephalopoda</taxon>
        <taxon>Coleoidea</taxon>
        <taxon>Octopodiformes</taxon>
        <taxon>Octopoda</taxon>
        <taxon>Incirrata</taxon>
        <taxon>Octopodidae</taxon>
        <taxon>Octopus</taxon>
    </lineage>
</organism>
<protein>
    <submittedName>
        <fullName evidence="2">Uncharacterized protein</fullName>
    </submittedName>
</protein>
<name>A0A0L8G9J3_OCTBM</name>